<sequence>MLLAVVICSVCIDSGFAVAFAPSWNVPILQKLQAQGTPLAYMRPKVASRVAISIASGGNPEMPKTFQQCLENAQDFIKDEGASLKLAGQFLEQHLVLLNERAQAAAAEERAKAAVAVAEAKAAIADERAKAAIAAQEAKSANQMLQVKEDFYLKYEAERSTLIKNLNMDRLRARGLLSSRGVYEWYLKLVYKEHTPAVLGKTFFASTVCEKLGMLTSGSKTAALQDVIKSCLRDSGPNAPKDPSNDEVSKYARTLYGTLSNQIHGSPWEADFVDLSDQLSILDRCVVMGLCKDFGLL</sequence>
<accession>A0A7S0N239</accession>
<feature type="chain" id="PRO_5031110765" evidence="1">
    <location>
        <begin position="18"/>
        <end position="297"/>
    </location>
</feature>
<dbReference type="EMBL" id="HBEZ01055503">
    <property type="protein sequence ID" value="CAD8657936.1"/>
    <property type="molecule type" value="Transcribed_RNA"/>
</dbReference>
<name>A0A7S0N239_9CRYP</name>
<gene>
    <name evidence="2" type="ORF">CCUR1050_LOCUS30479</name>
</gene>
<keyword evidence="1" id="KW-0732">Signal</keyword>
<reference evidence="2" key="1">
    <citation type="submission" date="2021-01" db="EMBL/GenBank/DDBJ databases">
        <authorList>
            <person name="Corre E."/>
            <person name="Pelletier E."/>
            <person name="Niang G."/>
            <person name="Scheremetjew M."/>
            <person name="Finn R."/>
            <person name="Kale V."/>
            <person name="Holt S."/>
            <person name="Cochrane G."/>
            <person name="Meng A."/>
            <person name="Brown T."/>
            <person name="Cohen L."/>
        </authorList>
    </citation>
    <scope>NUCLEOTIDE SEQUENCE</scope>
    <source>
        <strain evidence="2">CCAP979/52</strain>
    </source>
</reference>
<dbReference type="AlphaFoldDB" id="A0A7S0N239"/>
<evidence type="ECO:0000256" key="1">
    <source>
        <dbReference type="SAM" id="SignalP"/>
    </source>
</evidence>
<organism evidence="2">
    <name type="scientific">Cryptomonas curvata</name>
    <dbReference type="NCBI Taxonomy" id="233186"/>
    <lineage>
        <taxon>Eukaryota</taxon>
        <taxon>Cryptophyceae</taxon>
        <taxon>Cryptomonadales</taxon>
        <taxon>Cryptomonadaceae</taxon>
        <taxon>Cryptomonas</taxon>
    </lineage>
</organism>
<evidence type="ECO:0000313" key="2">
    <source>
        <dbReference type="EMBL" id="CAD8657936.1"/>
    </source>
</evidence>
<feature type="signal peptide" evidence="1">
    <location>
        <begin position="1"/>
        <end position="17"/>
    </location>
</feature>
<proteinExistence type="predicted"/>
<protein>
    <submittedName>
        <fullName evidence="2">Uncharacterized protein</fullName>
    </submittedName>
</protein>